<dbReference type="GO" id="GO:0005507">
    <property type="term" value="F:copper ion binding"/>
    <property type="evidence" value="ECO:0007669"/>
    <property type="project" value="InterPro"/>
</dbReference>
<proteinExistence type="predicted"/>
<evidence type="ECO:0000259" key="3">
    <source>
        <dbReference type="Pfam" id="PF00127"/>
    </source>
</evidence>
<dbReference type="AlphaFoldDB" id="A0A285NH41"/>
<dbReference type="InterPro" id="IPR000923">
    <property type="entry name" value="BlueCu_1"/>
</dbReference>
<dbReference type="RefSeq" id="WP_210200781.1">
    <property type="nucleotide sequence ID" value="NZ_OBEL01000001.1"/>
</dbReference>
<reference evidence="4 5" key="1">
    <citation type="submission" date="2017-09" db="EMBL/GenBank/DDBJ databases">
        <authorList>
            <person name="Ehlers B."/>
            <person name="Leendertz F.H."/>
        </authorList>
    </citation>
    <scope>NUCLEOTIDE SEQUENCE [LARGE SCALE GENOMIC DNA]</scope>
    <source>
        <strain evidence="4 5">DSM 18289</strain>
    </source>
</reference>
<evidence type="ECO:0000313" key="5">
    <source>
        <dbReference type="Proteomes" id="UP000219439"/>
    </source>
</evidence>
<keyword evidence="1" id="KW-0479">Metal-binding</keyword>
<dbReference type="Gene3D" id="2.60.40.420">
    <property type="entry name" value="Cupredoxins - blue copper proteins"/>
    <property type="match status" value="1"/>
</dbReference>
<keyword evidence="5" id="KW-1185">Reference proteome</keyword>
<name>A0A285NH41_9HYPH</name>
<accession>A0A285NH41</accession>
<dbReference type="Proteomes" id="UP000219439">
    <property type="component" value="Unassembled WGS sequence"/>
</dbReference>
<evidence type="ECO:0000256" key="1">
    <source>
        <dbReference type="ARBA" id="ARBA00022723"/>
    </source>
</evidence>
<keyword evidence="2" id="KW-0186">Copper</keyword>
<protein>
    <submittedName>
        <fullName evidence="4">Copper binding protein, plastocyanin/azurin family</fullName>
    </submittedName>
</protein>
<evidence type="ECO:0000313" key="4">
    <source>
        <dbReference type="EMBL" id="SNZ08307.1"/>
    </source>
</evidence>
<feature type="domain" description="Blue (type 1) copper" evidence="3">
    <location>
        <begin position="75"/>
        <end position="152"/>
    </location>
</feature>
<organism evidence="4 5">
    <name type="scientific">Cohaesibacter gelatinilyticus</name>
    <dbReference type="NCBI Taxonomy" id="372072"/>
    <lineage>
        <taxon>Bacteria</taxon>
        <taxon>Pseudomonadati</taxon>
        <taxon>Pseudomonadota</taxon>
        <taxon>Alphaproteobacteria</taxon>
        <taxon>Hyphomicrobiales</taxon>
        <taxon>Cohaesibacteraceae</taxon>
    </lineage>
</organism>
<sequence>MTFEMISKWMVASLAGMVVLIGNSISGNASDMRLESKRDPAKIAKICGKAEARYEKLYGKKPSDEDVHVVMMYKYTFCPEVIDVKLGDTVRWVNVDKRTSHSTWFKDAGKEEDARLFPEEKLEMTFDFATGEFPYLCGPHWESDDMIGRVIVSK</sequence>
<dbReference type="GO" id="GO:0009055">
    <property type="term" value="F:electron transfer activity"/>
    <property type="evidence" value="ECO:0007669"/>
    <property type="project" value="InterPro"/>
</dbReference>
<dbReference type="InterPro" id="IPR008972">
    <property type="entry name" value="Cupredoxin"/>
</dbReference>
<evidence type="ECO:0000256" key="2">
    <source>
        <dbReference type="ARBA" id="ARBA00023008"/>
    </source>
</evidence>
<dbReference type="Pfam" id="PF00127">
    <property type="entry name" value="Copper-bind"/>
    <property type="match status" value="1"/>
</dbReference>
<gene>
    <name evidence="4" type="ORF">SAMN06265368_1557</name>
</gene>
<dbReference type="EMBL" id="OBEL01000001">
    <property type="protein sequence ID" value="SNZ08307.1"/>
    <property type="molecule type" value="Genomic_DNA"/>
</dbReference>
<dbReference type="SUPFAM" id="SSF49503">
    <property type="entry name" value="Cupredoxins"/>
    <property type="match status" value="1"/>
</dbReference>